<comment type="caution">
    <text evidence="1">The sequence shown here is derived from an EMBL/GenBank/DDBJ whole genome shotgun (WGS) entry which is preliminary data.</text>
</comment>
<protein>
    <submittedName>
        <fullName evidence="1">Uncharacterized protein</fullName>
    </submittedName>
</protein>
<dbReference type="Proteomes" id="UP000814033">
    <property type="component" value="Unassembled WGS sequence"/>
</dbReference>
<accession>A0ACB8S0J4</accession>
<reference evidence="1" key="1">
    <citation type="submission" date="2021-02" db="EMBL/GenBank/DDBJ databases">
        <authorList>
            <consortium name="DOE Joint Genome Institute"/>
            <person name="Ahrendt S."/>
            <person name="Looney B.P."/>
            <person name="Miyauchi S."/>
            <person name="Morin E."/>
            <person name="Drula E."/>
            <person name="Courty P.E."/>
            <person name="Chicoki N."/>
            <person name="Fauchery L."/>
            <person name="Kohler A."/>
            <person name="Kuo A."/>
            <person name="Labutti K."/>
            <person name="Pangilinan J."/>
            <person name="Lipzen A."/>
            <person name="Riley R."/>
            <person name="Andreopoulos W."/>
            <person name="He G."/>
            <person name="Johnson J."/>
            <person name="Barry K.W."/>
            <person name="Grigoriev I.V."/>
            <person name="Nagy L."/>
            <person name="Hibbett D."/>
            <person name="Henrissat B."/>
            <person name="Matheny P.B."/>
            <person name="Labbe J."/>
            <person name="Martin F."/>
        </authorList>
    </citation>
    <scope>NUCLEOTIDE SEQUENCE</scope>
    <source>
        <strain evidence="1">FP105234-sp</strain>
    </source>
</reference>
<name>A0ACB8S0J4_9AGAM</name>
<reference evidence="1" key="2">
    <citation type="journal article" date="2022" name="New Phytol.">
        <title>Evolutionary transition to the ectomycorrhizal habit in the genomes of a hyperdiverse lineage of mushroom-forming fungi.</title>
        <authorList>
            <person name="Looney B."/>
            <person name="Miyauchi S."/>
            <person name="Morin E."/>
            <person name="Drula E."/>
            <person name="Courty P.E."/>
            <person name="Kohler A."/>
            <person name="Kuo A."/>
            <person name="LaButti K."/>
            <person name="Pangilinan J."/>
            <person name="Lipzen A."/>
            <person name="Riley R."/>
            <person name="Andreopoulos W."/>
            <person name="He G."/>
            <person name="Johnson J."/>
            <person name="Nolan M."/>
            <person name="Tritt A."/>
            <person name="Barry K.W."/>
            <person name="Grigoriev I.V."/>
            <person name="Nagy L.G."/>
            <person name="Hibbett D."/>
            <person name="Henrissat B."/>
            <person name="Matheny P.B."/>
            <person name="Labbe J."/>
            <person name="Martin F.M."/>
        </authorList>
    </citation>
    <scope>NUCLEOTIDE SEQUENCE</scope>
    <source>
        <strain evidence="1">FP105234-sp</strain>
    </source>
</reference>
<sequence length="176" mass="19069">MACAVSPASQSHHFHPHKHSNTPFLALRRQNKHQSHNPSAPRHHSSAAETTSTWRSHDRESRSHSRASSEDSTGSWNARSRSLVGVPVEHTGAVQDATASSRGIYSVGDLLALSASPLVGVDADTQAVLNDFVAHHVWRRGPGASSSSRRTRRGKGRHRSIPIQESTKEGDSEGSH</sequence>
<evidence type="ECO:0000313" key="2">
    <source>
        <dbReference type="Proteomes" id="UP000814033"/>
    </source>
</evidence>
<keyword evidence="2" id="KW-1185">Reference proteome</keyword>
<proteinExistence type="predicted"/>
<evidence type="ECO:0000313" key="1">
    <source>
        <dbReference type="EMBL" id="KAI0049886.1"/>
    </source>
</evidence>
<dbReference type="EMBL" id="MU275868">
    <property type="protein sequence ID" value="KAI0049886.1"/>
    <property type="molecule type" value="Genomic_DNA"/>
</dbReference>
<organism evidence="1 2">
    <name type="scientific">Auriscalpium vulgare</name>
    <dbReference type="NCBI Taxonomy" id="40419"/>
    <lineage>
        <taxon>Eukaryota</taxon>
        <taxon>Fungi</taxon>
        <taxon>Dikarya</taxon>
        <taxon>Basidiomycota</taxon>
        <taxon>Agaricomycotina</taxon>
        <taxon>Agaricomycetes</taxon>
        <taxon>Russulales</taxon>
        <taxon>Auriscalpiaceae</taxon>
        <taxon>Auriscalpium</taxon>
    </lineage>
</organism>
<gene>
    <name evidence="1" type="ORF">FA95DRAFT_1677213</name>
</gene>